<evidence type="ECO:0000256" key="6">
    <source>
        <dbReference type="ARBA" id="ARBA00022722"/>
    </source>
</evidence>
<reference evidence="14 15" key="1">
    <citation type="submission" date="2016-07" db="EMBL/GenBank/DDBJ databases">
        <title>Pervasive Adenine N6-methylation of Active Genes in Fungi.</title>
        <authorList>
            <consortium name="DOE Joint Genome Institute"/>
            <person name="Mondo S.J."/>
            <person name="Dannebaum R.O."/>
            <person name="Kuo R.C."/>
            <person name="Labutti K."/>
            <person name="Haridas S."/>
            <person name="Kuo A."/>
            <person name="Salamov A."/>
            <person name="Ahrendt S.R."/>
            <person name="Lipzen A."/>
            <person name="Sullivan W."/>
            <person name="Andreopoulos W.B."/>
            <person name="Clum A."/>
            <person name="Lindquist E."/>
            <person name="Daum C."/>
            <person name="Ramamoorthy G.K."/>
            <person name="Gryganskyi A."/>
            <person name="Culley D."/>
            <person name="Magnuson J.K."/>
            <person name="James T.Y."/>
            <person name="O'Malley M.A."/>
            <person name="Stajich J.E."/>
            <person name="Spatafora J.W."/>
            <person name="Visel A."/>
            <person name="Grigoriev I.V."/>
        </authorList>
    </citation>
    <scope>NUCLEOTIDE SEQUENCE [LARGE SCALE GENOMIC DNA]</scope>
    <source>
        <strain evidence="14 15">JEL800</strain>
    </source>
</reference>
<keyword evidence="7" id="KW-0479">Metal-binding</keyword>
<accession>A0A1Y2AV41</accession>
<evidence type="ECO:0000256" key="5">
    <source>
        <dbReference type="ARBA" id="ARBA00022694"/>
    </source>
</evidence>
<keyword evidence="8" id="KW-0255">Endonuclease</keyword>
<dbReference type="AlphaFoldDB" id="A0A1Y2AV41"/>
<dbReference type="OrthoDB" id="527344at2759"/>
<evidence type="ECO:0000256" key="3">
    <source>
        <dbReference type="ARBA" id="ARBA00007823"/>
    </source>
</evidence>
<evidence type="ECO:0000256" key="2">
    <source>
        <dbReference type="ARBA" id="ARBA00001947"/>
    </source>
</evidence>
<dbReference type="InterPro" id="IPR036866">
    <property type="entry name" value="RibonucZ/Hydroxyglut_hydro"/>
</dbReference>
<dbReference type="STRING" id="329046.A0A1Y2AV41"/>
<dbReference type="GO" id="GO:0046872">
    <property type="term" value="F:metal ion binding"/>
    <property type="evidence" value="ECO:0007669"/>
    <property type="project" value="UniProtKB-KW"/>
</dbReference>
<dbReference type="PANTHER" id="PTHR12553:SF49">
    <property type="entry name" value="ZINC PHOSPHODIESTERASE ELAC PROTEIN 2"/>
    <property type="match status" value="1"/>
</dbReference>
<evidence type="ECO:0000256" key="10">
    <source>
        <dbReference type="ARBA" id="ARBA00022833"/>
    </source>
</evidence>
<evidence type="ECO:0000256" key="8">
    <source>
        <dbReference type="ARBA" id="ARBA00022759"/>
    </source>
</evidence>
<evidence type="ECO:0000313" key="15">
    <source>
        <dbReference type="Proteomes" id="UP000193642"/>
    </source>
</evidence>
<name>A0A1Y2AV41_9FUNG</name>
<evidence type="ECO:0000256" key="4">
    <source>
        <dbReference type="ARBA" id="ARBA00012477"/>
    </source>
</evidence>
<feature type="domain" description="tRNase Z endonuclease" evidence="13">
    <location>
        <begin position="6"/>
        <end position="70"/>
    </location>
</feature>
<keyword evidence="9" id="KW-0378">Hydrolase</keyword>
<evidence type="ECO:0000259" key="13">
    <source>
        <dbReference type="Pfam" id="PF13691"/>
    </source>
</evidence>
<dbReference type="InterPro" id="IPR001279">
    <property type="entry name" value="Metallo-B-lactamas"/>
</dbReference>
<keyword evidence="15" id="KW-1185">Reference proteome</keyword>
<evidence type="ECO:0000259" key="12">
    <source>
        <dbReference type="Pfam" id="PF12706"/>
    </source>
</evidence>
<dbReference type="InterPro" id="IPR047151">
    <property type="entry name" value="RNZ2-like"/>
</dbReference>
<evidence type="ECO:0000256" key="11">
    <source>
        <dbReference type="SAM" id="MobiDB-lite"/>
    </source>
</evidence>
<dbReference type="EMBL" id="MCGO01000114">
    <property type="protein sequence ID" value="ORY26429.1"/>
    <property type="molecule type" value="Genomic_DNA"/>
</dbReference>
<feature type="region of interest" description="Disordered" evidence="11">
    <location>
        <begin position="177"/>
        <end position="238"/>
    </location>
</feature>
<sequence length="809" mass="89025">MKYNIQVIGSATIDTRASVAVVFDSQRYLFNCGEGTQRFLNDRSRTCSAVSGAKTRNLFFTRNAWMCIGGLPGMILTLADAGGKGMVLRGPPGFTHSLAAMRQFLYRPQLPVQVKEYSLESVDPDYHDENLTVKPVFLSPSPSKSNDTLINSNGKRIQLGTDKRALQLRTEETILGQMFTNSPGPPVTPLYTGKKQKETASTEKSSSTIEPGKSGHPLADAGRRSATANDTERLRTNRLDPCERSDTVIAYLCKGPKVLGKFDIAAAVALGIPRGPMYGALTKGNAVTLADGRVIQPEQCASPPKPGAMFIIIDVPSVDYIPSIQSNLSLQAASHKSNPIQCIVHLLGDGVLDHQGYKDWMNSFGDKCQHIVSSVDHNPQELVLHSTARIQHDLNYAENAVFPLPYFTNEAKVPLSKVPNLPKLTAPSRPLLSYQFEPKPLLDSTAVEPFAMKKSDSVSEETVAKFKKEADAVRASHVFGDPFKPLDNKDMICVPLGTGAAIPGKYRNVSSTYLRFSTGGIFLDAGEGTLAQFYRHYGLETDAELCQLRCIFVSHLHADHHLGAINILQRAYQLRRDTLDTDPICVVGPTRYLTWLSEYSDVEEFGFNKLVLVDSKDLMKDNNWNRIQKLKEVTKTTQFQTLLVKHCAAAYAVVITHESGIKVAFSGDCRPSNQFVEVGKDSTLVIHEATMDEDKKAEAIEKNHCTTNEAIDIAKRMSAKNLLLTHFSQRYPKLPRLDMKSHSASSDTLSIGVAFDSMRVRVSEFHQLQTLYGPLNTLWGRVVQEEEMDVLEGVSVSGGGGGVVDDVIE</sequence>
<dbReference type="Pfam" id="PF12706">
    <property type="entry name" value="Lactamase_B_2"/>
    <property type="match status" value="1"/>
</dbReference>
<evidence type="ECO:0000313" key="14">
    <source>
        <dbReference type="EMBL" id="ORY26429.1"/>
    </source>
</evidence>
<keyword evidence="5" id="KW-0819">tRNA processing</keyword>
<evidence type="ECO:0000256" key="1">
    <source>
        <dbReference type="ARBA" id="ARBA00000402"/>
    </source>
</evidence>
<dbReference type="Proteomes" id="UP000193642">
    <property type="component" value="Unassembled WGS sequence"/>
</dbReference>
<feature type="domain" description="Metallo-beta-lactamase" evidence="12">
    <location>
        <begin position="521"/>
        <end position="727"/>
    </location>
</feature>
<comment type="caution">
    <text evidence="14">The sequence shown here is derived from an EMBL/GenBank/DDBJ whole genome shotgun (WGS) entry which is preliminary data.</text>
</comment>
<comment type="catalytic activity">
    <reaction evidence="1">
        <text>Endonucleolytic cleavage of RNA, removing extra 3' nucleotides from tRNA precursor, generating 3' termini of tRNAs. A 3'-hydroxy group is left at the tRNA terminus and a 5'-phosphoryl group is left at the trailer molecule.</text>
        <dbReference type="EC" id="3.1.26.11"/>
    </reaction>
</comment>
<dbReference type="GO" id="GO:1990180">
    <property type="term" value="P:mitochondrial tRNA 3'-end processing"/>
    <property type="evidence" value="ECO:0007669"/>
    <property type="project" value="TreeGrafter"/>
</dbReference>
<dbReference type="GO" id="GO:0005739">
    <property type="term" value="C:mitochondrion"/>
    <property type="evidence" value="ECO:0007669"/>
    <property type="project" value="TreeGrafter"/>
</dbReference>
<evidence type="ECO:0000256" key="7">
    <source>
        <dbReference type="ARBA" id="ARBA00022723"/>
    </source>
</evidence>
<keyword evidence="6" id="KW-0540">Nuclease</keyword>
<gene>
    <name evidence="14" type="ORF">BCR33DRAFT_859106</name>
</gene>
<organism evidence="14 15">
    <name type="scientific">Rhizoclosmatium globosum</name>
    <dbReference type="NCBI Taxonomy" id="329046"/>
    <lineage>
        <taxon>Eukaryota</taxon>
        <taxon>Fungi</taxon>
        <taxon>Fungi incertae sedis</taxon>
        <taxon>Chytridiomycota</taxon>
        <taxon>Chytridiomycota incertae sedis</taxon>
        <taxon>Chytridiomycetes</taxon>
        <taxon>Chytridiales</taxon>
        <taxon>Chytriomycetaceae</taxon>
        <taxon>Rhizoclosmatium</taxon>
    </lineage>
</organism>
<dbReference type="CDD" id="cd07718">
    <property type="entry name" value="RNaseZ_ELAC1_ELAC2-C-term-like_MBL-fold"/>
    <property type="match status" value="1"/>
</dbReference>
<comment type="cofactor">
    <cofactor evidence="2">
        <name>Zn(2+)</name>
        <dbReference type="ChEBI" id="CHEBI:29105"/>
    </cofactor>
</comment>
<dbReference type="EC" id="3.1.26.11" evidence="4"/>
<dbReference type="Pfam" id="PF13691">
    <property type="entry name" value="Lactamase_B_4"/>
    <property type="match status" value="1"/>
</dbReference>
<comment type="similarity">
    <text evidence="3">Belongs to the RNase Z family.</text>
</comment>
<dbReference type="PANTHER" id="PTHR12553">
    <property type="entry name" value="ZINC PHOSPHODIESTERASE ELAC PROTEIN 2"/>
    <property type="match status" value="1"/>
</dbReference>
<protein>
    <recommendedName>
        <fullName evidence="4">ribonuclease Z</fullName>
        <ecNumber evidence="4">3.1.26.11</ecNumber>
    </recommendedName>
</protein>
<keyword evidence="10" id="KW-0862">Zinc</keyword>
<dbReference type="GO" id="GO:0042781">
    <property type="term" value="F:3'-tRNA processing endoribonuclease activity"/>
    <property type="evidence" value="ECO:0007669"/>
    <property type="project" value="UniProtKB-EC"/>
</dbReference>
<dbReference type="InterPro" id="IPR027794">
    <property type="entry name" value="tRNase_Z_dom"/>
</dbReference>
<evidence type="ECO:0000256" key="9">
    <source>
        <dbReference type="ARBA" id="ARBA00022801"/>
    </source>
</evidence>
<dbReference type="SUPFAM" id="SSF56281">
    <property type="entry name" value="Metallo-hydrolase/oxidoreductase"/>
    <property type="match status" value="2"/>
</dbReference>
<proteinExistence type="inferred from homology"/>
<dbReference type="Gene3D" id="3.60.15.10">
    <property type="entry name" value="Ribonuclease Z/Hydroxyacylglutathione hydrolase-like"/>
    <property type="match status" value="2"/>
</dbReference>